<proteinExistence type="predicted"/>
<organism evidence="2 3">
    <name type="scientific">Angustibacter aerolatus</name>
    <dbReference type="NCBI Taxonomy" id="1162965"/>
    <lineage>
        <taxon>Bacteria</taxon>
        <taxon>Bacillati</taxon>
        <taxon>Actinomycetota</taxon>
        <taxon>Actinomycetes</taxon>
        <taxon>Kineosporiales</taxon>
        <taxon>Kineosporiaceae</taxon>
    </lineage>
</organism>
<keyword evidence="3" id="KW-1185">Reference proteome</keyword>
<evidence type="ECO:0000256" key="1">
    <source>
        <dbReference type="ARBA" id="ARBA00022729"/>
    </source>
</evidence>
<dbReference type="PANTHER" id="PTHR30222:SF17">
    <property type="entry name" value="SPERMIDINE_PUTRESCINE-BINDING PERIPLASMIC PROTEIN"/>
    <property type="match status" value="1"/>
</dbReference>
<accession>A0ABQ6JFH8</accession>
<evidence type="ECO:0000313" key="3">
    <source>
        <dbReference type="Proteomes" id="UP001157017"/>
    </source>
</evidence>
<name>A0ABQ6JFH8_9ACTN</name>
<evidence type="ECO:0008006" key="4">
    <source>
        <dbReference type="Google" id="ProtNLM"/>
    </source>
</evidence>
<dbReference type="Gene3D" id="3.40.190.10">
    <property type="entry name" value="Periplasmic binding protein-like II"/>
    <property type="match status" value="2"/>
</dbReference>
<protein>
    <recommendedName>
        <fullName evidence="4">Spermidine/putrescine ABC transporter substrate-binding protein</fullName>
    </recommendedName>
</protein>
<gene>
    <name evidence="2" type="ORF">GCM10025868_08200</name>
</gene>
<comment type="caution">
    <text evidence="2">The sequence shown here is derived from an EMBL/GenBank/DDBJ whole genome shotgun (WGS) entry which is preliminary data.</text>
</comment>
<evidence type="ECO:0000313" key="2">
    <source>
        <dbReference type="EMBL" id="GMA85570.1"/>
    </source>
</evidence>
<dbReference type="EMBL" id="BSUZ01000001">
    <property type="protein sequence ID" value="GMA85570.1"/>
    <property type="molecule type" value="Genomic_DNA"/>
</dbReference>
<dbReference type="Pfam" id="PF13343">
    <property type="entry name" value="SBP_bac_6"/>
    <property type="match status" value="1"/>
</dbReference>
<dbReference type="SUPFAM" id="SSF53850">
    <property type="entry name" value="Periplasmic binding protein-like II"/>
    <property type="match status" value="1"/>
</dbReference>
<reference evidence="3" key="1">
    <citation type="journal article" date="2019" name="Int. J. Syst. Evol. Microbiol.">
        <title>The Global Catalogue of Microorganisms (GCM) 10K type strain sequencing project: providing services to taxonomists for standard genome sequencing and annotation.</title>
        <authorList>
            <consortium name="The Broad Institute Genomics Platform"/>
            <consortium name="The Broad Institute Genome Sequencing Center for Infectious Disease"/>
            <person name="Wu L."/>
            <person name="Ma J."/>
        </authorList>
    </citation>
    <scope>NUCLEOTIDE SEQUENCE [LARGE SCALE GENOMIC DNA]</scope>
    <source>
        <strain evidence="3">NBRC 108730</strain>
    </source>
</reference>
<dbReference type="PANTHER" id="PTHR30222">
    <property type="entry name" value="SPERMIDINE/PUTRESCINE-BINDING PERIPLASMIC PROTEIN"/>
    <property type="match status" value="1"/>
</dbReference>
<sequence length="119" mass="13675">MLRAETENPNWEFVIPDSGGMLWSDNMMIPITSRHRRNAERVMDYYYEPEVAAEVAAYVNYVCPVEGAQAEMEKIDAELAKSPFIFPDADFLKNVSVFKALDSERDARYSEEWSKVIGN</sequence>
<dbReference type="Proteomes" id="UP001157017">
    <property type="component" value="Unassembled WGS sequence"/>
</dbReference>
<keyword evidence="1" id="KW-0732">Signal</keyword>